<dbReference type="Pfam" id="PF04828">
    <property type="entry name" value="GFA"/>
    <property type="match status" value="1"/>
</dbReference>
<dbReference type="OrthoDB" id="7268727at2"/>
<feature type="domain" description="CENP-V/GFA" evidence="4">
    <location>
        <begin position="5"/>
        <end position="94"/>
    </location>
</feature>
<dbReference type="SUPFAM" id="SSF51316">
    <property type="entry name" value="Mss4-like"/>
    <property type="match status" value="1"/>
</dbReference>
<evidence type="ECO:0000313" key="6">
    <source>
        <dbReference type="Proteomes" id="UP000321058"/>
    </source>
</evidence>
<dbReference type="AlphaFoldDB" id="A0A512NSI2"/>
<dbReference type="GO" id="GO:0046872">
    <property type="term" value="F:metal ion binding"/>
    <property type="evidence" value="ECO:0007669"/>
    <property type="project" value="UniProtKB-KW"/>
</dbReference>
<dbReference type="RefSeq" id="WP_147157153.1">
    <property type="nucleotide sequence ID" value="NZ_BKAJ01000266.1"/>
</dbReference>
<evidence type="ECO:0000259" key="4">
    <source>
        <dbReference type="Pfam" id="PF04828"/>
    </source>
</evidence>
<evidence type="ECO:0000313" key="5">
    <source>
        <dbReference type="EMBL" id="GEP61872.1"/>
    </source>
</evidence>
<proteinExistence type="inferred from homology"/>
<accession>A0A512NSI2</accession>
<evidence type="ECO:0000256" key="1">
    <source>
        <dbReference type="ARBA" id="ARBA00005495"/>
    </source>
</evidence>
<gene>
    <name evidence="5" type="ORF">RSO01_90380</name>
</gene>
<dbReference type="GO" id="GO:0016846">
    <property type="term" value="F:carbon-sulfur lyase activity"/>
    <property type="evidence" value="ECO:0007669"/>
    <property type="project" value="InterPro"/>
</dbReference>
<sequence>MDAIATCRCGKVKIEAIGRPILTASCFCTSCQDAGRRLERLLDPDGGTSVILYRKDRVQCVAGRQHLEDHRLKPDSPTRRVVATCCNSAMFLDFTKGHWVTMYRNRFATGAPPIEMRVMTGERRAGVRLPDDVPNHRSHSAKFMLKLLAAWIAMGFRRPRLD</sequence>
<reference evidence="5 6" key="1">
    <citation type="submission" date="2019-07" db="EMBL/GenBank/DDBJ databases">
        <title>Whole genome shotgun sequence of Reyranella soli NBRC 108950.</title>
        <authorList>
            <person name="Hosoyama A."/>
            <person name="Uohara A."/>
            <person name="Ohji S."/>
            <person name="Ichikawa N."/>
        </authorList>
    </citation>
    <scope>NUCLEOTIDE SEQUENCE [LARGE SCALE GENOMIC DNA]</scope>
    <source>
        <strain evidence="5 6">NBRC 108950</strain>
    </source>
</reference>
<dbReference type="InterPro" id="IPR011057">
    <property type="entry name" value="Mss4-like_sf"/>
</dbReference>
<evidence type="ECO:0000256" key="2">
    <source>
        <dbReference type="ARBA" id="ARBA00022723"/>
    </source>
</evidence>
<dbReference type="InterPro" id="IPR006913">
    <property type="entry name" value="CENP-V/GFA"/>
</dbReference>
<name>A0A512NSI2_9HYPH</name>
<keyword evidence="3" id="KW-0862">Zinc</keyword>
<organism evidence="5 6">
    <name type="scientific">Reyranella soli</name>
    <dbReference type="NCBI Taxonomy" id="1230389"/>
    <lineage>
        <taxon>Bacteria</taxon>
        <taxon>Pseudomonadati</taxon>
        <taxon>Pseudomonadota</taxon>
        <taxon>Alphaproteobacteria</taxon>
        <taxon>Hyphomicrobiales</taxon>
        <taxon>Reyranellaceae</taxon>
        <taxon>Reyranella</taxon>
    </lineage>
</organism>
<protein>
    <recommendedName>
        <fullName evidence="4">CENP-V/GFA domain-containing protein</fullName>
    </recommendedName>
</protein>
<keyword evidence="6" id="KW-1185">Reference proteome</keyword>
<comment type="similarity">
    <text evidence="1">Belongs to the Gfa family.</text>
</comment>
<dbReference type="EMBL" id="BKAJ01000266">
    <property type="protein sequence ID" value="GEP61872.1"/>
    <property type="molecule type" value="Genomic_DNA"/>
</dbReference>
<comment type="caution">
    <text evidence="5">The sequence shown here is derived from an EMBL/GenBank/DDBJ whole genome shotgun (WGS) entry which is preliminary data.</text>
</comment>
<dbReference type="Gene3D" id="3.90.1590.10">
    <property type="entry name" value="glutathione-dependent formaldehyde- activating enzyme (gfa)"/>
    <property type="match status" value="1"/>
</dbReference>
<keyword evidence="2" id="KW-0479">Metal-binding</keyword>
<dbReference type="Proteomes" id="UP000321058">
    <property type="component" value="Unassembled WGS sequence"/>
</dbReference>
<evidence type="ECO:0000256" key="3">
    <source>
        <dbReference type="ARBA" id="ARBA00022833"/>
    </source>
</evidence>